<dbReference type="OrthoDB" id="1456570at2"/>
<dbReference type="KEGG" id="fse:DI487_14705"/>
<dbReference type="AlphaFoldDB" id="A0A2U8QXN4"/>
<protein>
    <submittedName>
        <fullName evidence="1">Uncharacterized protein</fullName>
    </submittedName>
</protein>
<dbReference type="Proteomes" id="UP000245429">
    <property type="component" value="Chromosome"/>
</dbReference>
<proteinExistence type="predicted"/>
<accession>A0A2U8QXN4</accession>
<sequence length="106" mass="12426">MIIETINTWNGEKFELVISSDGFCFCPVCGEKSNNKEWRPYDKTGLPSYDICSCGFEYGFDDSGVPPYENSWNNYRQKWLNNEIDQYFGKRKTKEEKIDQLKNIGL</sequence>
<evidence type="ECO:0000313" key="2">
    <source>
        <dbReference type="Proteomes" id="UP000245429"/>
    </source>
</evidence>
<reference evidence="1 2" key="1">
    <citation type="submission" date="2018-05" db="EMBL/GenBank/DDBJ databases">
        <title>Flavobacterium sp. MEBiC07310.</title>
        <authorList>
            <person name="Baek K."/>
        </authorList>
    </citation>
    <scope>NUCLEOTIDE SEQUENCE [LARGE SCALE GENOMIC DNA]</scope>
    <source>
        <strain evidence="1 2">MEBiC07310</strain>
    </source>
</reference>
<dbReference type="EMBL" id="CP029463">
    <property type="protein sequence ID" value="AWM14977.1"/>
    <property type="molecule type" value="Genomic_DNA"/>
</dbReference>
<keyword evidence="2" id="KW-1185">Reference proteome</keyword>
<organism evidence="1 2">
    <name type="scientific">Flavobacterium sediminis</name>
    <dbReference type="NCBI Taxonomy" id="2201181"/>
    <lineage>
        <taxon>Bacteria</taxon>
        <taxon>Pseudomonadati</taxon>
        <taxon>Bacteroidota</taxon>
        <taxon>Flavobacteriia</taxon>
        <taxon>Flavobacteriales</taxon>
        <taxon>Flavobacteriaceae</taxon>
        <taxon>Flavobacterium</taxon>
    </lineage>
</organism>
<evidence type="ECO:0000313" key="1">
    <source>
        <dbReference type="EMBL" id="AWM14977.1"/>
    </source>
</evidence>
<name>A0A2U8QXN4_9FLAO</name>
<dbReference type="RefSeq" id="WP_109570315.1">
    <property type="nucleotide sequence ID" value="NZ_CP029463.1"/>
</dbReference>
<gene>
    <name evidence="1" type="ORF">DI487_14705</name>
</gene>